<proteinExistence type="inferred from homology"/>
<dbReference type="InterPro" id="IPR036394">
    <property type="entry name" value="Ribosomal_uL22_sf"/>
</dbReference>
<dbReference type="PANTHER" id="PTHR11593">
    <property type="entry name" value="60S RIBOSOMAL PROTEIN L17"/>
    <property type="match status" value="1"/>
</dbReference>
<dbReference type="GO" id="GO:0003735">
    <property type="term" value="F:structural constituent of ribosome"/>
    <property type="evidence" value="ECO:0007669"/>
    <property type="project" value="UniProtKB-UniRule"/>
</dbReference>
<dbReference type="InterPro" id="IPR057265">
    <property type="entry name" value="Ribosomal_uL22_arc-type"/>
</dbReference>
<evidence type="ECO:0000256" key="3">
    <source>
        <dbReference type="ARBA" id="ARBA00023274"/>
    </source>
</evidence>
<evidence type="ECO:0000256" key="1">
    <source>
        <dbReference type="ARBA" id="ARBA00009451"/>
    </source>
</evidence>
<dbReference type="InterPro" id="IPR001063">
    <property type="entry name" value="Ribosomal_uL22"/>
</dbReference>
<dbReference type="SUPFAM" id="SSF54843">
    <property type="entry name" value="Ribosomal protein L22"/>
    <property type="match status" value="1"/>
</dbReference>
<keyword evidence="3 4" id="KW-0687">Ribonucleoprotein</keyword>
<name>A0A7J2TGS6_ARCFL</name>
<sequence length="155" mass="17810">MARIAYSYEPKDENKAAKAMGYEIPISFKHAVEICREIKGKKIPQAIKFLEEVIAMRRPVPMRRYKKKVAHKNIEGWYAGRYPQKAAREIIKVLKNLKANAEYKGLNVDELVIVHAQAKKGRCIVRYVPRAFGRAVPKRKQLTTVEFVAEVVEVS</sequence>
<dbReference type="GO" id="GO:0022625">
    <property type="term" value="C:cytosolic large ribosomal subunit"/>
    <property type="evidence" value="ECO:0007669"/>
    <property type="project" value="UniProtKB-UniRule"/>
</dbReference>
<evidence type="ECO:0000256" key="2">
    <source>
        <dbReference type="ARBA" id="ARBA00022980"/>
    </source>
</evidence>
<comment type="function">
    <text evidence="4 6">This protein binds specifically to 23S rRNA. It makes multiple contacts with different domains of the 23S rRNA in the assembled 50S subunit and ribosome.</text>
</comment>
<evidence type="ECO:0000256" key="5">
    <source>
        <dbReference type="RuleBase" id="RU004005"/>
    </source>
</evidence>
<organism evidence="7">
    <name type="scientific">Archaeoglobus fulgidus</name>
    <dbReference type="NCBI Taxonomy" id="2234"/>
    <lineage>
        <taxon>Archaea</taxon>
        <taxon>Methanobacteriati</taxon>
        <taxon>Methanobacteriota</taxon>
        <taxon>Archaeoglobi</taxon>
        <taxon>Archaeoglobales</taxon>
        <taxon>Archaeoglobaceae</taxon>
        <taxon>Archaeoglobus</taxon>
    </lineage>
</organism>
<dbReference type="GO" id="GO:0019843">
    <property type="term" value="F:rRNA binding"/>
    <property type="evidence" value="ECO:0007669"/>
    <property type="project" value="UniProtKB-UniRule"/>
</dbReference>
<comment type="similarity">
    <text evidence="1 4 5">Belongs to the universal ribosomal protein uL22 family.</text>
</comment>
<dbReference type="HAMAP" id="MF_01331_A">
    <property type="entry name" value="Ribosomal_uL22_A"/>
    <property type="match status" value="1"/>
</dbReference>
<evidence type="ECO:0000256" key="6">
    <source>
        <dbReference type="RuleBase" id="RU004007"/>
    </source>
</evidence>
<dbReference type="NCBIfam" id="NF003260">
    <property type="entry name" value="PRK04223.1"/>
    <property type="match status" value="1"/>
</dbReference>
<dbReference type="Gene3D" id="3.90.470.10">
    <property type="entry name" value="Ribosomal protein L22/L17"/>
    <property type="match status" value="1"/>
</dbReference>
<keyword evidence="4 6" id="KW-0699">rRNA-binding</keyword>
<reference evidence="7" key="1">
    <citation type="journal article" date="2020" name="mSystems">
        <title>Genome- and Community-Level Interaction Insights into Carbon Utilization and Element Cycling Functions of Hydrothermarchaeota in Hydrothermal Sediment.</title>
        <authorList>
            <person name="Zhou Z."/>
            <person name="Liu Y."/>
            <person name="Xu W."/>
            <person name="Pan J."/>
            <person name="Luo Z.H."/>
            <person name="Li M."/>
        </authorList>
    </citation>
    <scope>NUCLEOTIDE SEQUENCE [LARGE SCALE GENOMIC DNA]</scope>
    <source>
        <strain evidence="7">SpSt-26</strain>
    </source>
</reference>
<evidence type="ECO:0000313" key="7">
    <source>
        <dbReference type="EMBL" id="HEH34783.1"/>
    </source>
</evidence>
<dbReference type="EMBL" id="DSLA01000020">
    <property type="protein sequence ID" value="HEH34783.1"/>
    <property type="molecule type" value="Genomic_DNA"/>
</dbReference>
<keyword evidence="2 4" id="KW-0689">Ribosomal protein</keyword>
<comment type="function">
    <text evidence="4">The globular domain of the protein is located near the polypeptide exit tunnel on the outside of the subunit, while an extended beta-hairpin is found that lines the wall of the exit tunnel in the center of the 70S ribosome.</text>
</comment>
<gene>
    <name evidence="7" type="primary">rplV</name>
    <name evidence="4" type="synonym">rpl22</name>
    <name evidence="7" type="ORF">ENP88_01220</name>
</gene>
<comment type="caution">
    <text evidence="7">The sequence shown here is derived from an EMBL/GenBank/DDBJ whole genome shotgun (WGS) entry which is preliminary data.</text>
</comment>
<dbReference type="InterPro" id="IPR005721">
    <property type="entry name" value="Ribosomal_uL22_euk/arc"/>
</dbReference>
<keyword evidence="4 6" id="KW-0694">RNA-binding</keyword>
<comment type="subunit">
    <text evidence="4 6">Part of the 50S ribosomal subunit.</text>
</comment>
<evidence type="ECO:0000256" key="4">
    <source>
        <dbReference type="HAMAP-Rule" id="MF_01331"/>
    </source>
</evidence>
<dbReference type="CDD" id="cd00336">
    <property type="entry name" value="Ribosomal_L22"/>
    <property type="match status" value="1"/>
</dbReference>
<dbReference type="GO" id="GO:0002181">
    <property type="term" value="P:cytoplasmic translation"/>
    <property type="evidence" value="ECO:0007669"/>
    <property type="project" value="TreeGrafter"/>
</dbReference>
<protein>
    <recommendedName>
        <fullName evidence="4">Large ribosomal subunit protein uL22</fullName>
    </recommendedName>
</protein>
<dbReference type="AlphaFoldDB" id="A0A7J2TGS6"/>
<dbReference type="PANTHER" id="PTHR11593:SF10">
    <property type="entry name" value="60S RIBOSOMAL PROTEIN L17"/>
    <property type="match status" value="1"/>
</dbReference>
<dbReference type="Pfam" id="PF00237">
    <property type="entry name" value="Ribosomal_L22"/>
    <property type="match status" value="1"/>
</dbReference>
<dbReference type="NCBIfam" id="TIGR01038">
    <property type="entry name" value="uL22_arch_euk"/>
    <property type="match status" value="1"/>
</dbReference>
<accession>A0A7J2TGS6</accession>